<evidence type="ECO:0000256" key="1">
    <source>
        <dbReference type="SAM" id="Phobius"/>
    </source>
</evidence>
<organism evidence="2 3">
    <name type="scientific">Lactococcus petauri</name>
    <dbReference type="NCBI Taxonomy" id="1940789"/>
    <lineage>
        <taxon>Bacteria</taxon>
        <taxon>Bacillati</taxon>
        <taxon>Bacillota</taxon>
        <taxon>Bacilli</taxon>
        <taxon>Lactobacillales</taxon>
        <taxon>Streptococcaceae</taxon>
        <taxon>Lactococcus</taxon>
    </lineage>
</organism>
<dbReference type="EMBL" id="MUIZ01000001">
    <property type="protein sequence ID" value="OUK05168.1"/>
    <property type="molecule type" value="Genomic_DNA"/>
</dbReference>
<proteinExistence type="predicted"/>
<accession>A0A252CF55</accession>
<sequence>MTLRKIKKWIKKRPELAVLTGSNLMTAGYLGTVKSMFQGGYHTASEYIMHHQGIFAQSVATIRMHPLILVPIVLVLLFILSMAKRVIGLLLSCLSLLFMAKLVGLF</sequence>
<evidence type="ECO:0000313" key="2">
    <source>
        <dbReference type="EMBL" id="OUK05168.1"/>
    </source>
</evidence>
<gene>
    <name evidence="2" type="ORF">BZZ03_00155</name>
</gene>
<name>A0A252CF55_9LACT</name>
<reference evidence="2 3" key="1">
    <citation type="submission" date="2017-02" db="EMBL/GenBank/DDBJ databases">
        <authorList>
            <person name="Peterson S.W."/>
        </authorList>
    </citation>
    <scope>NUCLEOTIDE SEQUENCE [LARGE SCALE GENOMIC DNA]</scope>
    <source>
        <strain evidence="2">159469</strain>
    </source>
</reference>
<dbReference type="RefSeq" id="WP_086581867.1">
    <property type="nucleotide sequence ID" value="NZ_MUIZ01000001.1"/>
</dbReference>
<dbReference type="AlphaFoldDB" id="A0A252CF55"/>
<feature type="transmembrane region" description="Helical" evidence="1">
    <location>
        <begin position="16"/>
        <end position="34"/>
    </location>
</feature>
<feature type="transmembrane region" description="Helical" evidence="1">
    <location>
        <begin position="86"/>
        <end position="105"/>
    </location>
</feature>
<dbReference type="Proteomes" id="UP000194606">
    <property type="component" value="Unassembled WGS sequence"/>
</dbReference>
<keyword evidence="1" id="KW-0812">Transmembrane</keyword>
<keyword evidence="1" id="KW-1133">Transmembrane helix</keyword>
<keyword evidence="1" id="KW-0472">Membrane</keyword>
<protein>
    <submittedName>
        <fullName evidence="2">Uncharacterized protein</fullName>
    </submittedName>
</protein>
<feature type="transmembrane region" description="Helical" evidence="1">
    <location>
        <begin position="54"/>
        <end position="79"/>
    </location>
</feature>
<comment type="caution">
    <text evidence="2">The sequence shown here is derived from an EMBL/GenBank/DDBJ whole genome shotgun (WGS) entry which is preliminary data.</text>
</comment>
<evidence type="ECO:0000313" key="3">
    <source>
        <dbReference type="Proteomes" id="UP000194606"/>
    </source>
</evidence>